<accession>A0A2P5B0J6</accession>
<evidence type="ECO:0000313" key="4">
    <source>
        <dbReference type="Proteomes" id="UP000237105"/>
    </source>
</evidence>
<sequence length="118" mass="11384">MARRAVVLALVLVAFVGLACTDAQGSEPAKGDTASIAAAAAVPPTGDTDDEQIGNSNDDDASQQDDVVEAPVGGPVPPGAFPPGTVESPPESVGGASGIEAASAVAGVAVAAFAGYFF</sequence>
<comment type="caution">
    <text evidence="3">The sequence shown here is derived from an EMBL/GenBank/DDBJ whole genome shotgun (WGS) entry which is preliminary data.</text>
</comment>
<reference evidence="4" key="1">
    <citation type="submission" date="2016-06" db="EMBL/GenBank/DDBJ databases">
        <title>Parallel loss of symbiosis genes in relatives of nitrogen-fixing non-legume Parasponia.</title>
        <authorList>
            <person name="Van Velzen R."/>
            <person name="Holmer R."/>
            <person name="Bu F."/>
            <person name="Rutten L."/>
            <person name="Van Zeijl A."/>
            <person name="Liu W."/>
            <person name="Santuari L."/>
            <person name="Cao Q."/>
            <person name="Sharma T."/>
            <person name="Shen D."/>
            <person name="Roswanjaya Y."/>
            <person name="Wardhani T."/>
            <person name="Kalhor M.S."/>
            <person name="Jansen J."/>
            <person name="Van den Hoogen J."/>
            <person name="Gungor B."/>
            <person name="Hartog M."/>
            <person name="Hontelez J."/>
            <person name="Verver J."/>
            <person name="Yang W.-C."/>
            <person name="Schijlen E."/>
            <person name="Repin R."/>
            <person name="Schilthuizen M."/>
            <person name="Schranz E."/>
            <person name="Heidstra R."/>
            <person name="Miyata K."/>
            <person name="Fedorova E."/>
            <person name="Kohlen W."/>
            <person name="Bisseling T."/>
            <person name="Smit S."/>
            <person name="Geurts R."/>
        </authorList>
    </citation>
    <scope>NUCLEOTIDE SEQUENCE [LARGE SCALE GENOMIC DNA]</scope>
    <source>
        <strain evidence="4">cv. WU1-14</strain>
    </source>
</reference>
<dbReference type="PROSITE" id="PS51257">
    <property type="entry name" value="PROKAR_LIPOPROTEIN"/>
    <property type="match status" value="1"/>
</dbReference>
<proteinExistence type="predicted"/>
<dbReference type="EMBL" id="JXTB01000394">
    <property type="protein sequence ID" value="PON42323.1"/>
    <property type="molecule type" value="Genomic_DNA"/>
</dbReference>
<dbReference type="AlphaFoldDB" id="A0A2P5B0J6"/>
<protein>
    <recommendedName>
        <fullName evidence="5">Anther-specific protein BCP1</fullName>
    </recommendedName>
</protein>
<evidence type="ECO:0000256" key="1">
    <source>
        <dbReference type="SAM" id="MobiDB-lite"/>
    </source>
</evidence>
<name>A0A2P5B0J6_PARAD</name>
<keyword evidence="4" id="KW-1185">Reference proteome</keyword>
<organism evidence="3 4">
    <name type="scientific">Parasponia andersonii</name>
    <name type="common">Sponia andersonii</name>
    <dbReference type="NCBI Taxonomy" id="3476"/>
    <lineage>
        <taxon>Eukaryota</taxon>
        <taxon>Viridiplantae</taxon>
        <taxon>Streptophyta</taxon>
        <taxon>Embryophyta</taxon>
        <taxon>Tracheophyta</taxon>
        <taxon>Spermatophyta</taxon>
        <taxon>Magnoliopsida</taxon>
        <taxon>eudicotyledons</taxon>
        <taxon>Gunneridae</taxon>
        <taxon>Pentapetalae</taxon>
        <taxon>rosids</taxon>
        <taxon>fabids</taxon>
        <taxon>Rosales</taxon>
        <taxon>Cannabaceae</taxon>
        <taxon>Parasponia</taxon>
    </lineage>
</organism>
<evidence type="ECO:0008006" key="5">
    <source>
        <dbReference type="Google" id="ProtNLM"/>
    </source>
</evidence>
<feature type="compositionally biased region" description="Acidic residues" evidence="1">
    <location>
        <begin position="47"/>
        <end position="68"/>
    </location>
</feature>
<evidence type="ECO:0000313" key="3">
    <source>
        <dbReference type="EMBL" id="PON42323.1"/>
    </source>
</evidence>
<feature type="region of interest" description="Disordered" evidence="1">
    <location>
        <begin position="42"/>
        <end position="96"/>
    </location>
</feature>
<keyword evidence="2" id="KW-0732">Signal</keyword>
<evidence type="ECO:0000256" key="2">
    <source>
        <dbReference type="SAM" id="SignalP"/>
    </source>
</evidence>
<feature type="chain" id="PRO_5015162086" description="Anther-specific protein BCP1" evidence="2">
    <location>
        <begin position="24"/>
        <end position="118"/>
    </location>
</feature>
<dbReference type="Proteomes" id="UP000237105">
    <property type="component" value="Unassembled WGS sequence"/>
</dbReference>
<feature type="signal peptide" evidence="2">
    <location>
        <begin position="1"/>
        <end position="23"/>
    </location>
</feature>
<gene>
    <name evidence="3" type="ORF">PanWU01x14_282790</name>
</gene>